<dbReference type="GeneID" id="36831755"/>
<dbReference type="EMBL" id="CP029289">
    <property type="protein sequence ID" value="AWR94266.1"/>
    <property type="molecule type" value="Genomic_DNA"/>
</dbReference>
<dbReference type="InterPro" id="IPR002731">
    <property type="entry name" value="ATPase_BadF"/>
</dbReference>
<dbReference type="KEGG" id="abri:DFR85_06325"/>
<feature type="domain" description="ATPase BadF/BadG/BcrA/BcrD type" evidence="1">
    <location>
        <begin position="4"/>
        <end position="285"/>
    </location>
</feature>
<dbReference type="OrthoDB" id="39947at2157"/>
<protein>
    <submittedName>
        <fullName evidence="2">ATPase</fullName>
    </submittedName>
</protein>
<evidence type="ECO:0000313" key="3">
    <source>
        <dbReference type="Proteomes" id="UP000248044"/>
    </source>
</evidence>
<dbReference type="Gene3D" id="3.30.420.40">
    <property type="match status" value="2"/>
</dbReference>
<name>A0A2U9IE75_9CREN</name>
<reference evidence="2 3" key="1">
    <citation type="submission" date="2018-05" db="EMBL/GenBank/DDBJ databases">
        <title>Complete Genome Sequences of Extremely Thermoacidophilic, Metal-Mobilizing Type-Strain Members of the Archaeal Family Sulfolobaceae: Acidianus brierleyi DSM-1651T, Acidianus sulfidivorans DSM-18786T, Metallosphaera hakonensis DSM-7519T, and Metallosphaera prunae DSM-10039T.</title>
        <authorList>
            <person name="Counts J.A."/>
            <person name="Kelly R.M."/>
        </authorList>
    </citation>
    <scope>NUCLEOTIDE SEQUENCE [LARGE SCALE GENOMIC DNA]</scope>
    <source>
        <strain evidence="2 3">DSM 1651</strain>
    </source>
</reference>
<gene>
    <name evidence="2" type="ORF">DFR85_06325</name>
</gene>
<dbReference type="InterPro" id="IPR043129">
    <property type="entry name" value="ATPase_NBD"/>
</dbReference>
<dbReference type="SUPFAM" id="SSF53067">
    <property type="entry name" value="Actin-like ATPase domain"/>
    <property type="match status" value="2"/>
</dbReference>
<dbReference type="RefSeq" id="WP_110270147.1">
    <property type="nucleotide sequence ID" value="NZ_CP029289.2"/>
</dbReference>
<proteinExistence type="predicted"/>
<sequence length="302" mass="33005">MIVVGVDAGGTSTGALAYTCEGKFIGYHISGPGNYHNIGIDRAVENIKEAIMSATHNKIPDVACIGLAGLDSKYDYEVLSRALNGMAKKTVLEHDSFIALYAETRGKPGIITIAGTGSVVVAYDGKKRIRYGGEGWLLSDEGSAYWIGRKALRTLVKMLEGRIERTRMAELIMDDIKIWDLDDLIRWAYHEGHKIDEIASLAKTIDKAAIEGDKIAKSILYSAAKDLASTTLYAAKKIEMDKAYLAGGMFTSKIYTEYFIEVLKEEKVEGITAKKSPEMGALLIALKEAGCTTEPEEPPLHF</sequence>
<dbReference type="AlphaFoldDB" id="A0A2U9IE75"/>
<dbReference type="PANTHER" id="PTHR43190">
    <property type="entry name" value="N-ACETYL-D-GLUCOSAMINE KINASE"/>
    <property type="match status" value="1"/>
</dbReference>
<dbReference type="Pfam" id="PF01869">
    <property type="entry name" value="BcrAD_BadFG"/>
    <property type="match status" value="1"/>
</dbReference>
<accession>A0A2U9IE75</accession>
<dbReference type="InterPro" id="IPR052519">
    <property type="entry name" value="Euk-type_GlcNAc_Kinase"/>
</dbReference>
<organism evidence="2 3">
    <name type="scientific">Acidianus brierleyi</name>
    <dbReference type="NCBI Taxonomy" id="41673"/>
    <lineage>
        <taxon>Archaea</taxon>
        <taxon>Thermoproteota</taxon>
        <taxon>Thermoprotei</taxon>
        <taxon>Sulfolobales</taxon>
        <taxon>Sulfolobaceae</taxon>
        <taxon>Acidianus</taxon>
    </lineage>
</organism>
<dbReference type="Proteomes" id="UP000248044">
    <property type="component" value="Chromosome"/>
</dbReference>
<evidence type="ECO:0000313" key="2">
    <source>
        <dbReference type="EMBL" id="AWR94266.1"/>
    </source>
</evidence>
<keyword evidence="3" id="KW-1185">Reference proteome</keyword>
<dbReference type="PANTHER" id="PTHR43190:SF3">
    <property type="entry name" value="N-ACETYL-D-GLUCOSAMINE KINASE"/>
    <property type="match status" value="1"/>
</dbReference>
<evidence type="ECO:0000259" key="1">
    <source>
        <dbReference type="Pfam" id="PF01869"/>
    </source>
</evidence>